<dbReference type="Proteomes" id="UP000696485">
    <property type="component" value="Unassembled WGS sequence"/>
</dbReference>
<name>A0A9P5VJ31_9FUNG</name>
<proteinExistence type="predicted"/>
<protein>
    <recommendedName>
        <fullName evidence="1">F-box domain-containing protein</fullName>
    </recommendedName>
</protein>
<dbReference type="InterPro" id="IPR032675">
    <property type="entry name" value="LRR_dom_sf"/>
</dbReference>
<evidence type="ECO:0000313" key="3">
    <source>
        <dbReference type="Proteomes" id="UP000696485"/>
    </source>
</evidence>
<dbReference type="InterPro" id="IPR001810">
    <property type="entry name" value="F-box_dom"/>
</dbReference>
<dbReference type="InterPro" id="IPR036047">
    <property type="entry name" value="F-box-like_dom_sf"/>
</dbReference>
<dbReference type="Pfam" id="PF12937">
    <property type="entry name" value="F-box-like"/>
    <property type="match status" value="1"/>
</dbReference>
<evidence type="ECO:0000259" key="1">
    <source>
        <dbReference type="Pfam" id="PF12937"/>
    </source>
</evidence>
<dbReference type="SUPFAM" id="SSF81383">
    <property type="entry name" value="F-box domain"/>
    <property type="match status" value="1"/>
</dbReference>
<evidence type="ECO:0000313" key="2">
    <source>
        <dbReference type="EMBL" id="KAF9326995.1"/>
    </source>
</evidence>
<organism evidence="2 3">
    <name type="scientific">Podila minutissima</name>
    <dbReference type="NCBI Taxonomy" id="64525"/>
    <lineage>
        <taxon>Eukaryota</taxon>
        <taxon>Fungi</taxon>
        <taxon>Fungi incertae sedis</taxon>
        <taxon>Mucoromycota</taxon>
        <taxon>Mortierellomycotina</taxon>
        <taxon>Mortierellomycetes</taxon>
        <taxon>Mortierellales</taxon>
        <taxon>Mortierellaceae</taxon>
        <taxon>Podila</taxon>
    </lineage>
</organism>
<dbReference type="Gene3D" id="3.80.10.10">
    <property type="entry name" value="Ribonuclease Inhibitor"/>
    <property type="match status" value="1"/>
</dbReference>
<dbReference type="AlphaFoldDB" id="A0A9P5VJ31"/>
<keyword evidence="3" id="KW-1185">Reference proteome</keyword>
<feature type="domain" description="F-box" evidence="1">
    <location>
        <begin position="27"/>
        <end position="64"/>
    </location>
</feature>
<dbReference type="SUPFAM" id="SSF52047">
    <property type="entry name" value="RNI-like"/>
    <property type="match status" value="1"/>
</dbReference>
<sequence>MHPTLVDQHLNAELLTAGTTHSSINIPEISALIAVYLSKKDLNSCCQVSQSWQQQFAPLLWRAIKVLFPGLVLIHGTVPADKIEADTAIVQKHGRHIRELVVHVHIPESSGANPFDETALPLHNELPAVLDCLSITNLTKLQLAVFSNNREASQELIERNKDTLRFLFVGFQFDSKNKPTREQKRTWRRQGNKQDFRVHLFQLPTLANLQSLYLEKCYLTKDRFLDILRGCPVLKELSLRKVQLRDPQKAAAEEKAPEEVPMDDLDLLESLIAEREQDPQYQLVDLPLPAPDYQHHGIQTFRMCGELYLVLEHFPNLKTLEFYRFDRRSDTLELNDFCAAIHSFCPQLQEIWAYGFECSMLPRIVDSTRHLVRFRGCSDLKTVLSILGHTDTLEEANLSDYTERTFLPLRFLESCPRLKAYRSSHTSTTTQEVLASITESGWACKDQLRELRLSIKGLSPAPINEIMVALRARRVFENSHRVRLAAASGQAAVPNEALFRTGEVDSMSFHEVLARFLGSLPRLEMLNLGTGWYRIPKSASG</sequence>
<comment type="caution">
    <text evidence="2">The sequence shown here is derived from an EMBL/GenBank/DDBJ whole genome shotgun (WGS) entry which is preliminary data.</text>
</comment>
<accession>A0A9P5VJ31</accession>
<gene>
    <name evidence="2" type="ORF">BG006_009648</name>
</gene>
<reference evidence="2" key="1">
    <citation type="journal article" date="2020" name="Fungal Divers.">
        <title>Resolving the Mortierellaceae phylogeny through synthesis of multi-gene phylogenetics and phylogenomics.</title>
        <authorList>
            <person name="Vandepol N."/>
            <person name="Liber J."/>
            <person name="Desiro A."/>
            <person name="Na H."/>
            <person name="Kennedy M."/>
            <person name="Barry K."/>
            <person name="Grigoriev I.V."/>
            <person name="Miller A.N."/>
            <person name="O'Donnell K."/>
            <person name="Stajich J.E."/>
            <person name="Bonito G."/>
        </authorList>
    </citation>
    <scope>NUCLEOTIDE SEQUENCE</scope>
    <source>
        <strain evidence="2">NVP1</strain>
    </source>
</reference>
<dbReference type="EMBL" id="JAAAUY010000712">
    <property type="protein sequence ID" value="KAF9326995.1"/>
    <property type="molecule type" value="Genomic_DNA"/>
</dbReference>